<dbReference type="EMBL" id="JBEPMX010000002">
    <property type="protein sequence ID" value="MET3682631.1"/>
    <property type="molecule type" value="Genomic_DNA"/>
</dbReference>
<dbReference type="PROSITE" id="PS50949">
    <property type="entry name" value="HTH_GNTR"/>
    <property type="match status" value="1"/>
</dbReference>
<evidence type="ECO:0000256" key="2">
    <source>
        <dbReference type="ARBA" id="ARBA00023125"/>
    </source>
</evidence>
<dbReference type="Gene3D" id="1.10.10.10">
    <property type="entry name" value="Winged helix-like DNA-binding domain superfamily/Winged helix DNA-binding domain"/>
    <property type="match status" value="1"/>
</dbReference>
<dbReference type="Proteomes" id="UP001549167">
    <property type="component" value="Unassembled WGS sequence"/>
</dbReference>
<evidence type="ECO:0000256" key="3">
    <source>
        <dbReference type="ARBA" id="ARBA00023163"/>
    </source>
</evidence>
<evidence type="ECO:0000256" key="1">
    <source>
        <dbReference type="ARBA" id="ARBA00023015"/>
    </source>
</evidence>
<accession>A0ABV2KVM3</accession>
<organism evidence="5 6">
    <name type="scientific">Alkalibacillus flavidus</name>
    <dbReference type="NCBI Taxonomy" id="546021"/>
    <lineage>
        <taxon>Bacteria</taxon>
        <taxon>Bacillati</taxon>
        <taxon>Bacillota</taxon>
        <taxon>Bacilli</taxon>
        <taxon>Bacillales</taxon>
        <taxon>Bacillaceae</taxon>
        <taxon>Alkalibacillus</taxon>
    </lineage>
</organism>
<keyword evidence="3" id="KW-0804">Transcription</keyword>
<proteinExistence type="predicted"/>
<feature type="domain" description="HTH gntR-type" evidence="4">
    <location>
        <begin position="7"/>
        <end position="75"/>
    </location>
</feature>
<dbReference type="InterPro" id="IPR000524">
    <property type="entry name" value="Tscrpt_reg_HTH_GntR"/>
</dbReference>
<dbReference type="GO" id="GO:0003677">
    <property type="term" value="F:DNA binding"/>
    <property type="evidence" value="ECO:0007669"/>
    <property type="project" value="UniProtKB-KW"/>
</dbReference>
<keyword evidence="2 5" id="KW-0238">DNA-binding</keyword>
<dbReference type="PANTHER" id="PTHR43537:SF54">
    <property type="entry name" value="TRANSCRIPTIONAL REGULATOR, GNTR FAMILY"/>
    <property type="match status" value="1"/>
</dbReference>
<dbReference type="PRINTS" id="PR00035">
    <property type="entry name" value="HTHGNTR"/>
</dbReference>
<dbReference type="SMART" id="SM00345">
    <property type="entry name" value="HTH_GNTR"/>
    <property type="match status" value="1"/>
</dbReference>
<evidence type="ECO:0000313" key="6">
    <source>
        <dbReference type="Proteomes" id="UP001549167"/>
    </source>
</evidence>
<dbReference type="CDD" id="cd07377">
    <property type="entry name" value="WHTH_GntR"/>
    <property type="match status" value="1"/>
</dbReference>
<dbReference type="InterPro" id="IPR036388">
    <property type="entry name" value="WH-like_DNA-bd_sf"/>
</dbReference>
<evidence type="ECO:0000313" key="5">
    <source>
        <dbReference type="EMBL" id="MET3682631.1"/>
    </source>
</evidence>
<keyword evidence="6" id="KW-1185">Reference proteome</keyword>
<evidence type="ECO:0000259" key="4">
    <source>
        <dbReference type="PROSITE" id="PS50949"/>
    </source>
</evidence>
<gene>
    <name evidence="5" type="ORF">ABID56_000712</name>
</gene>
<dbReference type="PANTHER" id="PTHR43537">
    <property type="entry name" value="TRANSCRIPTIONAL REGULATOR, GNTR FAMILY"/>
    <property type="match status" value="1"/>
</dbReference>
<comment type="caution">
    <text evidence="5">The sequence shown here is derived from an EMBL/GenBank/DDBJ whole genome shotgun (WGS) entry which is preliminary data.</text>
</comment>
<sequence length="202" mass="23763">MSNQSKMKVYQEVLNEIRRYIEDRQLQDGDRIPSERELSEQLNASRSSIREALRAIELLGLIETRHGEGTFLRTYKPYQSVELLSTFVLTEANTKDELTDVQFMLEQLCLRELSQKESLELTSIEQMVSDHEAVHTTIFIQLFNLLGNQLLLKIWHLVVSFNQTIDQQRSNQLTIQPFLKAFINRQFDKALNYHMMMYDSTE</sequence>
<dbReference type="InterPro" id="IPR036390">
    <property type="entry name" value="WH_DNA-bd_sf"/>
</dbReference>
<name>A0ABV2KVM3_9BACI</name>
<protein>
    <submittedName>
        <fullName evidence="5">DNA-binding FadR family transcriptional regulator</fullName>
    </submittedName>
</protein>
<dbReference type="SUPFAM" id="SSF46785">
    <property type="entry name" value="Winged helix' DNA-binding domain"/>
    <property type="match status" value="1"/>
</dbReference>
<reference evidence="5 6" key="1">
    <citation type="submission" date="2024-06" db="EMBL/GenBank/DDBJ databases">
        <title>Genomic Encyclopedia of Type Strains, Phase IV (KMG-IV): sequencing the most valuable type-strain genomes for metagenomic binning, comparative biology and taxonomic classification.</title>
        <authorList>
            <person name="Goeker M."/>
        </authorList>
    </citation>
    <scope>NUCLEOTIDE SEQUENCE [LARGE SCALE GENOMIC DNA]</scope>
    <source>
        <strain evidence="5 6">DSM 23520</strain>
    </source>
</reference>
<dbReference type="RefSeq" id="WP_354219245.1">
    <property type="nucleotide sequence ID" value="NZ_JBEPMX010000002.1"/>
</dbReference>
<keyword evidence="1" id="KW-0805">Transcription regulation</keyword>
<dbReference type="Pfam" id="PF00392">
    <property type="entry name" value="GntR"/>
    <property type="match status" value="1"/>
</dbReference>